<feature type="compositionally biased region" description="Basic and acidic residues" evidence="2">
    <location>
        <begin position="264"/>
        <end position="273"/>
    </location>
</feature>
<reference evidence="3 4" key="1">
    <citation type="submission" date="2010-01" db="EMBL/GenBank/DDBJ databases">
        <authorList>
            <person name="Weinstock G."/>
            <person name="Sodergren E."/>
            <person name="Clifton S."/>
            <person name="Fulton L."/>
            <person name="Fulton B."/>
            <person name="Courtney L."/>
            <person name="Fronick C."/>
            <person name="Harrison M."/>
            <person name="Strong C."/>
            <person name="Farmer C."/>
            <person name="Delahaunty K."/>
            <person name="Markovic C."/>
            <person name="Hall O."/>
            <person name="Minx P."/>
            <person name="Tomlinson C."/>
            <person name="Mitreva M."/>
            <person name="Nelson J."/>
            <person name="Hou S."/>
            <person name="Wollam A."/>
            <person name="Pepin K.H."/>
            <person name="Johnson M."/>
            <person name="Bhonagiri V."/>
            <person name="Nash W.E."/>
            <person name="Warren W."/>
            <person name="Chinwalla A."/>
            <person name="Mardis E.R."/>
            <person name="Wilson R.K."/>
        </authorList>
    </citation>
    <scope>NUCLEOTIDE SEQUENCE [LARGE SCALE GENOMIC DNA]</scope>
    <source>
        <strain evidence="3 4">DSM 13479</strain>
    </source>
</reference>
<dbReference type="EMBL" id="ACIO01000031">
    <property type="protein sequence ID" value="EFD01276.1"/>
    <property type="molecule type" value="Genomic_DNA"/>
</dbReference>
<feature type="coiled-coil region" evidence="1">
    <location>
        <begin position="135"/>
        <end position="170"/>
    </location>
</feature>
<dbReference type="AlphaFoldDB" id="D3AA98"/>
<evidence type="ECO:0000313" key="3">
    <source>
        <dbReference type="EMBL" id="EFD01276.1"/>
    </source>
</evidence>
<proteinExistence type="predicted"/>
<comment type="caution">
    <text evidence="3">The sequence shown here is derived from an EMBL/GenBank/DDBJ whole genome shotgun (WGS) entry which is preliminary data.</text>
</comment>
<evidence type="ECO:0000256" key="2">
    <source>
        <dbReference type="SAM" id="MobiDB-lite"/>
    </source>
</evidence>
<sequence length="286" mass="33042">MKNGSDILGGDGNYIKISRNILEWEWYRNINTKVLFLHMLLKANWKEGRFEGTTVPRGSFISSYPRLCEECDLTINELRTALKHLTSTGEITVKTQSKYSVFTVNNYSLYQDINSQTTVNQQSDTSQCTDKAHSINSLLTTIEEGKKEKREELEEEKEGKKKDNRNYQEIITLYNSLCKSYPHVTKLSDKRRRAIGARLNSGYTADDFRKLFELAEQSEFLKGKNNKNWSATFDWLISDGNMAKVLDGNYSNRPEPSYSPVGKQQDKQNESREMMYNWAMSRGGEE</sequence>
<organism evidence="3 4">
    <name type="scientific">Hungatella hathewayi DSM 13479</name>
    <dbReference type="NCBI Taxonomy" id="566550"/>
    <lineage>
        <taxon>Bacteria</taxon>
        <taxon>Bacillati</taxon>
        <taxon>Bacillota</taxon>
        <taxon>Clostridia</taxon>
        <taxon>Lachnospirales</taxon>
        <taxon>Lachnospiraceae</taxon>
        <taxon>Hungatella</taxon>
    </lineage>
</organism>
<dbReference type="HOGENOM" id="CLU_1060516_0_0_9"/>
<protein>
    <recommendedName>
        <fullName evidence="5">Phage replisome organizer N-terminal domain protein</fullName>
    </recommendedName>
</protein>
<feature type="region of interest" description="Disordered" evidence="2">
    <location>
        <begin position="248"/>
        <end position="274"/>
    </location>
</feature>
<gene>
    <name evidence="3" type="ORF">CLOSTHATH_00519</name>
</gene>
<evidence type="ECO:0000313" key="4">
    <source>
        <dbReference type="Proteomes" id="UP000004968"/>
    </source>
</evidence>
<evidence type="ECO:0008006" key="5">
    <source>
        <dbReference type="Google" id="ProtNLM"/>
    </source>
</evidence>
<accession>D3AA98</accession>
<dbReference type="Proteomes" id="UP000004968">
    <property type="component" value="Unassembled WGS sequence"/>
</dbReference>
<evidence type="ECO:0000256" key="1">
    <source>
        <dbReference type="SAM" id="Coils"/>
    </source>
</evidence>
<name>D3AA98_9FIRM</name>
<keyword evidence="1" id="KW-0175">Coiled coil</keyword>